<accession>A0AC35TML6</accession>
<organism evidence="1 2">
    <name type="scientific">Rhabditophanes sp. KR3021</name>
    <dbReference type="NCBI Taxonomy" id="114890"/>
    <lineage>
        <taxon>Eukaryota</taxon>
        <taxon>Metazoa</taxon>
        <taxon>Ecdysozoa</taxon>
        <taxon>Nematoda</taxon>
        <taxon>Chromadorea</taxon>
        <taxon>Rhabditida</taxon>
        <taxon>Tylenchina</taxon>
        <taxon>Panagrolaimomorpha</taxon>
        <taxon>Strongyloidoidea</taxon>
        <taxon>Alloionematidae</taxon>
        <taxon>Rhabditophanes</taxon>
    </lineage>
</organism>
<evidence type="ECO:0000313" key="1">
    <source>
        <dbReference type="Proteomes" id="UP000095286"/>
    </source>
</evidence>
<sequence>MTQSDRFIECNKNFRITGEALLKRNLDSQYAFLYQDRQKRLGERILKVAKGLYGDDSEFADFTNIEEDKEVLIFGVIIRKMGERDSVLKQLNDEDIDLEEVVDTYYDVLDPSPQDRIFVENSKQRLVLEDVDMYNIISGSVLGFKGILKGGTDIFKASSVIYPEPLPVERLMPTGPEKFICFTSGLSFRDNSEQSGLDFLDMMMMQFRGQNGPLPDGTKRFFDNTETFVFAGGMFESQCLRKKKFTDYVSVLTNHITNDEVRVVDDYLNGFAQLGKTVVMASKGDLCTFTMPQQPAFNALYSKAHESGNLLLTSNPTTFKIGNITYSGTSGENIWSIRKTMPGKNSLNIMKKTLEAQHYCPTCPDIVDGIPGLCHDYMIMESYPQVYFCGNQKKFGWGNYYPPGSANPILILSIPSFRERNSVVFVNTRTLEITEYIFKSL</sequence>
<evidence type="ECO:0000313" key="2">
    <source>
        <dbReference type="WBParaSite" id="RSKR_0000224600.1"/>
    </source>
</evidence>
<dbReference type="WBParaSite" id="RSKR_0000224600.1">
    <property type="protein sequence ID" value="RSKR_0000224600.1"/>
    <property type="gene ID" value="RSKR_0000224600"/>
</dbReference>
<dbReference type="Proteomes" id="UP000095286">
    <property type="component" value="Unplaced"/>
</dbReference>
<protein>
    <submittedName>
        <fullName evidence="2">DNA_pol3_finger domain-containing protein</fullName>
    </submittedName>
</protein>
<proteinExistence type="predicted"/>
<name>A0AC35TML6_9BILA</name>
<reference evidence="2" key="1">
    <citation type="submission" date="2016-11" db="UniProtKB">
        <authorList>
            <consortium name="WormBaseParasite"/>
        </authorList>
    </citation>
    <scope>IDENTIFICATION</scope>
    <source>
        <strain evidence="2">KR3021</strain>
    </source>
</reference>